<reference evidence="2" key="1">
    <citation type="submission" date="2020-04" db="EMBL/GenBank/DDBJ databases">
        <title>Analysis of mating type loci in Filobasidium floriforme.</title>
        <authorList>
            <person name="Nowrousian M."/>
        </authorList>
    </citation>
    <scope>NUCLEOTIDE SEQUENCE</scope>
    <source>
        <strain evidence="2">CBS 6242</strain>
    </source>
</reference>
<feature type="region of interest" description="Disordered" evidence="1">
    <location>
        <begin position="550"/>
        <end position="603"/>
    </location>
</feature>
<proteinExistence type="predicted"/>
<feature type="region of interest" description="Disordered" evidence="1">
    <location>
        <begin position="263"/>
        <end position="307"/>
    </location>
</feature>
<evidence type="ECO:0000313" key="2">
    <source>
        <dbReference type="EMBL" id="KAG7531626.1"/>
    </source>
</evidence>
<sequence length="736" mass="81589">MDHQHHQHHNHNSHIHLADLPNLEYDPSALYQPLTQTDADLGQIEHDHQHAGITTLAEFADMAGSIGQRLRSRLNGNANGNDIELDDRSLMDRSFIGDETIIAMAAASGSGSGSSRRPPDESLQEAAAAAATAEATTAADEDVADQDDNEEHVDDAEQEFSIPSHLSTTRMILVPAHFASDPYMEEFEEHLVPNYLQARAREFVFLKHAEKKNPVANKKGKKEKEIDDASENQPEIPVYSAETINSAFNAHLNAYPYDPNPFQSHSQPLASTSNSAAMSTSNPLIDPGLSIDLDQNPTETPNPKPFKRKFGGPLQYAWISEYRCCFSGKHRERDHASKSGRKRKRAPSTKVGCKAKFMLRKVIKTGLIEATYQWQHTGHDPADPSELDRARKKKNNPDLRGIVWGQEVARSQAEIQADLAAFESRDVKRRRGTGTRGNGKGKGKQVEKLDIDGTGAEDDQALVGSGGEGGEQATLYGTMQQAANAGTGKDEPMVTGNDPLNRALQFNPNARFGMSQSRLAHQPLSHPHSQTQPDFHGFETRYEPVIAEGYGHSQNGFSRNSQQTSDLRTTGSRQETEQQQMQQHQQMQSRSQSHGQDQDPAQQENTLALNSQVDPDLLSADNQAIMATVMESMSNVPLHVDGSMTGEAENLHSQSHVRRPEVLLAEFERSYQDMGKLLVTAQKALEDVRRSGGRPEEEETSTMEDIWKRYDETVAEYKRLEDDMKQEGLLPLGTDE</sequence>
<feature type="compositionally biased region" description="Basic residues" evidence="1">
    <location>
        <begin position="338"/>
        <end position="347"/>
    </location>
</feature>
<feature type="compositionally biased region" description="Polar residues" evidence="1">
    <location>
        <begin position="552"/>
        <end position="570"/>
    </location>
</feature>
<comment type="caution">
    <text evidence="2">The sequence shown here is derived from an EMBL/GenBank/DDBJ whole genome shotgun (WGS) entry which is preliminary data.</text>
</comment>
<feature type="compositionally biased region" description="Low complexity" evidence="1">
    <location>
        <begin position="270"/>
        <end position="282"/>
    </location>
</feature>
<name>A0A8K0JJ83_9TREE</name>
<dbReference type="EMBL" id="JABELV010000086">
    <property type="protein sequence ID" value="KAG7531626.1"/>
    <property type="molecule type" value="Genomic_DNA"/>
</dbReference>
<keyword evidence="3" id="KW-1185">Reference proteome</keyword>
<organism evidence="2 3">
    <name type="scientific">Filobasidium floriforme</name>
    <dbReference type="NCBI Taxonomy" id="5210"/>
    <lineage>
        <taxon>Eukaryota</taxon>
        <taxon>Fungi</taxon>
        <taxon>Dikarya</taxon>
        <taxon>Basidiomycota</taxon>
        <taxon>Agaricomycotina</taxon>
        <taxon>Tremellomycetes</taxon>
        <taxon>Filobasidiales</taxon>
        <taxon>Filobasidiaceae</taxon>
        <taxon>Filobasidium</taxon>
    </lineage>
</organism>
<protein>
    <submittedName>
        <fullName evidence="2">Uncharacterized protein</fullName>
    </submittedName>
</protein>
<feature type="region of interest" description="Disordered" evidence="1">
    <location>
        <begin position="107"/>
        <end position="156"/>
    </location>
</feature>
<evidence type="ECO:0000313" key="3">
    <source>
        <dbReference type="Proteomes" id="UP000812966"/>
    </source>
</evidence>
<feature type="compositionally biased region" description="Basic and acidic residues" evidence="1">
    <location>
        <begin position="686"/>
        <end position="695"/>
    </location>
</feature>
<dbReference type="Proteomes" id="UP000812966">
    <property type="component" value="Unassembled WGS sequence"/>
</dbReference>
<feature type="region of interest" description="Disordered" evidence="1">
    <location>
        <begin position="331"/>
        <end position="350"/>
    </location>
</feature>
<feature type="compositionally biased region" description="Acidic residues" evidence="1">
    <location>
        <begin position="139"/>
        <end position="156"/>
    </location>
</feature>
<dbReference type="AlphaFoldDB" id="A0A8K0JJ83"/>
<feature type="region of interest" description="Disordered" evidence="1">
    <location>
        <begin position="426"/>
        <end position="459"/>
    </location>
</feature>
<feature type="compositionally biased region" description="Low complexity" evidence="1">
    <location>
        <begin position="125"/>
        <end position="138"/>
    </location>
</feature>
<feature type="compositionally biased region" description="Low complexity" evidence="1">
    <location>
        <begin position="571"/>
        <end position="595"/>
    </location>
</feature>
<accession>A0A8K0JJ83</accession>
<gene>
    <name evidence="2" type="ORF">FFLO_04210</name>
</gene>
<evidence type="ECO:0000256" key="1">
    <source>
        <dbReference type="SAM" id="MobiDB-lite"/>
    </source>
</evidence>
<feature type="region of interest" description="Disordered" evidence="1">
    <location>
        <begin position="686"/>
        <end position="705"/>
    </location>
</feature>
<feature type="compositionally biased region" description="Basic residues" evidence="1">
    <location>
        <begin position="427"/>
        <end position="443"/>
    </location>
</feature>